<dbReference type="EMBL" id="MFRC01000043">
    <property type="protein sequence ID" value="OGH89130.1"/>
    <property type="molecule type" value="Genomic_DNA"/>
</dbReference>
<dbReference type="AlphaFoldDB" id="A0A1F6NZ77"/>
<dbReference type="Proteomes" id="UP000178490">
    <property type="component" value="Unassembled WGS sequence"/>
</dbReference>
<comment type="caution">
    <text evidence="1">The sequence shown here is derived from an EMBL/GenBank/DDBJ whole genome shotgun (WGS) entry which is preliminary data.</text>
</comment>
<protein>
    <submittedName>
        <fullName evidence="1">Uncharacterized protein</fullName>
    </submittedName>
</protein>
<sequence>MQKVCSICGRHTEMSAENEVVDELSVSHGICARCAILQYSDLILGEMIVNPRTGKKVVNDSEAVALIESELNSKIIWQGEDKSIFKPEEQKIYDELLKKVERNIQKRELNETSVGRLNRK</sequence>
<accession>A0A1F6NZ77</accession>
<evidence type="ECO:0000313" key="1">
    <source>
        <dbReference type="EMBL" id="OGH89130.1"/>
    </source>
</evidence>
<name>A0A1F6NZ77_9BACT</name>
<evidence type="ECO:0000313" key="2">
    <source>
        <dbReference type="Proteomes" id="UP000178490"/>
    </source>
</evidence>
<reference evidence="1 2" key="1">
    <citation type="journal article" date="2016" name="Nat. Commun.">
        <title>Thousands of microbial genomes shed light on interconnected biogeochemical processes in an aquifer system.</title>
        <authorList>
            <person name="Anantharaman K."/>
            <person name="Brown C.T."/>
            <person name="Hug L.A."/>
            <person name="Sharon I."/>
            <person name="Castelle C.J."/>
            <person name="Probst A.J."/>
            <person name="Thomas B.C."/>
            <person name="Singh A."/>
            <person name="Wilkins M.J."/>
            <person name="Karaoz U."/>
            <person name="Brodie E.L."/>
            <person name="Williams K.H."/>
            <person name="Hubbard S.S."/>
            <person name="Banfield J.F."/>
        </authorList>
    </citation>
    <scope>NUCLEOTIDE SEQUENCE [LARGE SCALE GENOMIC DNA]</scope>
</reference>
<gene>
    <name evidence="1" type="ORF">A2537_00515</name>
</gene>
<proteinExistence type="predicted"/>
<organism evidence="1 2">
    <name type="scientific">Candidatus Magasanikbacteria bacterium RIFOXYD2_FULL_36_9</name>
    <dbReference type="NCBI Taxonomy" id="1798707"/>
    <lineage>
        <taxon>Bacteria</taxon>
        <taxon>Candidatus Magasanikiibacteriota</taxon>
    </lineage>
</organism>